<evidence type="ECO:0000313" key="1">
    <source>
        <dbReference type="EMBL" id="DAE04742.1"/>
    </source>
</evidence>
<accession>A0A8S5PCE6</accession>
<organism evidence="1">
    <name type="scientific">Siphoviridae sp. ctFSL3</name>
    <dbReference type="NCBI Taxonomy" id="2825404"/>
    <lineage>
        <taxon>Viruses</taxon>
        <taxon>Duplodnaviria</taxon>
        <taxon>Heunggongvirae</taxon>
        <taxon>Uroviricota</taxon>
        <taxon>Caudoviricetes</taxon>
    </lineage>
</organism>
<proteinExistence type="predicted"/>
<dbReference type="Gene3D" id="1.10.10.10">
    <property type="entry name" value="Winged helix-like DNA-binding domain superfamily/Winged helix DNA-binding domain"/>
    <property type="match status" value="1"/>
</dbReference>
<dbReference type="EMBL" id="BK015393">
    <property type="protein sequence ID" value="DAE04742.1"/>
    <property type="molecule type" value="Genomic_DNA"/>
</dbReference>
<dbReference type="InterPro" id="IPR036388">
    <property type="entry name" value="WH-like_DNA-bd_sf"/>
</dbReference>
<keyword evidence="1" id="KW-0863">Zinc-finger</keyword>
<reference evidence="1" key="1">
    <citation type="journal article" date="2021" name="Proc. Natl. Acad. Sci. U.S.A.">
        <title>A Catalog of Tens of Thousands of Viruses from Human Metagenomes Reveals Hidden Associations with Chronic Diseases.</title>
        <authorList>
            <person name="Tisza M.J."/>
            <person name="Buck C.B."/>
        </authorList>
    </citation>
    <scope>NUCLEOTIDE SEQUENCE</scope>
    <source>
        <strain evidence="1">CtFSL3</strain>
    </source>
</reference>
<name>A0A8S5PCE6_9CAUD</name>
<keyword evidence="1" id="KW-0479">Metal-binding</keyword>
<keyword evidence="1" id="KW-0862">Zinc</keyword>
<dbReference type="GO" id="GO:0008270">
    <property type="term" value="F:zinc ion binding"/>
    <property type="evidence" value="ECO:0007669"/>
    <property type="project" value="UniProtKB-KW"/>
</dbReference>
<sequence length="169" mass="19651">MGETAWVAFFLCNFGKRGERFGCFCHRWGEILYWELLMTDNEKRQIFELRAKGFGYSKIAATLKLPTNTVKSFLYRTKKVRELSRGGKGDVASCVQCGAILKNADSRKRKFCSAKCRMAWWNTHQEYVMRTAYYSFVCPQCGKTFTAYGNAKRVYCSRECFAVARRKKK</sequence>
<protein>
    <submittedName>
        <fullName evidence="1">C2H2 type zinc-finger protein</fullName>
    </submittedName>
</protein>